<evidence type="ECO:0000256" key="3">
    <source>
        <dbReference type="ARBA" id="ARBA00023163"/>
    </source>
</evidence>
<dbReference type="Gene3D" id="1.10.10.10">
    <property type="entry name" value="Winged helix-like DNA-binding domain superfamily/Winged helix DNA-binding domain"/>
    <property type="match status" value="1"/>
</dbReference>
<organism evidence="5 6">
    <name type="scientific">Campylobacter curvus (strain 525.92)</name>
    <dbReference type="NCBI Taxonomy" id="360105"/>
    <lineage>
        <taxon>Bacteria</taxon>
        <taxon>Pseudomonadati</taxon>
        <taxon>Campylobacterota</taxon>
        <taxon>Epsilonproteobacteria</taxon>
        <taxon>Campylobacterales</taxon>
        <taxon>Campylobacteraceae</taxon>
        <taxon>Campylobacter</taxon>
    </lineage>
</organism>
<dbReference type="GO" id="GO:0003677">
    <property type="term" value="F:DNA binding"/>
    <property type="evidence" value="ECO:0007669"/>
    <property type="project" value="UniProtKB-KW"/>
</dbReference>
<dbReference type="RefSeq" id="WP_011992858.1">
    <property type="nucleotide sequence ID" value="NC_009715.2"/>
</dbReference>
<reference evidence="5" key="1">
    <citation type="submission" date="2016-07" db="EMBL/GenBank/DDBJ databases">
        <title>Comparative genomics of the Campylobacter concisus group.</title>
        <authorList>
            <person name="Miller W.G."/>
            <person name="Yee E."/>
            <person name="Chapman M.H."/>
            <person name="Huynh S."/>
            <person name="Bono J.L."/>
            <person name="On S.L.W."/>
            <person name="StLeger J."/>
            <person name="Foster G."/>
            <person name="Parker C.T."/>
        </authorList>
    </citation>
    <scope>NUCLEOTIDE SEQUENCE</scope>
    <source>
        <strain evidence="5">525.92</strain>
    </source>
</reference>
<dbReference type="OrthoDB" id="9800350at2"/>
<dbReference type="Pfam" id="PF01638">
    <property type="entry name" value="HxlR"/>
    <property type="match status" value="1"/>
</dbReference>
<dbReference type="PANTHER" id="PTHR33204">
    <property type="entry name" value="TRANSCRIPTIONAL REGULATOR, MARR FAMILY"/>
    <property type="match status" value="1"/>
</dbReference>
<dbReference type="PROSITE" id="PS51118">
    <property type="entry name" value="HTH_HXLR"/>
    <property type="match status" value="1"/>
</dbReference>
<evidence type="ECO:0000256" key="1">
    <source>
        <dbReference type="ARBA" id="ARBA00023015"/>
    </source>
</evidence>
<dbReference type="InterPro" id="IPR036390">
    <property type="entry name" value="WH_DNA-bd_sf"/>
</dbReference>
<protein>
    <submittedName>
        <fullName evidence="5">Transcriptional regulator, HxlR family</fullName>
    </submittedName>
</protein>
<evidence type="ECO:0000313" key="5">
    <source>
        <dbReference type="EMBL" id="EAT99519.2"/>
    </source>
</evidence>
<dbReference type="STRING" id="360105.CCV52592_1769"/>
<keyword evidence="2" id="KW-0238">DNA-binding</keyword>
<evidence type="ECO:0000256" key="2">
    <source>
        <dbReference type="ARBA" id="ARBA00023125"/>
    </source>
</evidence>
<keyword evidence="3" id="KW-0804">Transcription</keyword>
<gene>
    <name evidence="5" type="ORF">CCV52592_1769</name>
</gene>
<dbReference type="PANTHER" id="PTHR33204:SF29">
    <property type="entry name" value="TRANSCRIPTIONAL REGULATOR"/>
    <property type="match status" value="1"/>
</dbReference>
<dbReference type="Proteomes" id="UP000006380">
    <property type="component" value="Chromosome"/>
</dbReference>
<proteinExistence type="predicted"/>
<accession>A7H118</accession>
<evidence type="ECO:0000313" key="6">
    <source>
        <dbReference type="Proteomes" id="UP000006380"/>
    </source>
</evidence>
<dbReference type="InterPro" id="IPR002577">
    <property type="entry name" value="HTH_HxlR"/>
</dbReference>
<keyword evidence="1" id="KW-0805">Transcription regulation</keyword>
<dbReference type="KEGG" id="ccv:CCV52592_1769"/>
<dbReference type="HOGENOM" id="CLU_111585_5_2_7"/>
<keyword evidence="6" id="KW-1185">Reference proteome</keyword>
<dbReference type="AlphaFoldDB" id="A7H118"/>
<feature type="domain" description="HTH hxlR-type" evidence="4">
    <location>
        <begin position="11"/>
        <end position="110"/>
    </location>
</feature>
<name>A7H118_CAMC5</name>
<dbReference type="SUPFAM" id="SSF46785">
    <property type="entry name" value="Winged helix' DNA-binding domain"/>
    <property type="match status" value="1"/>
</dbReference>
<evidence type="ECO:0000259" key="4">
    <source>
        <dbReference type="PROSITE" id="PS51118"/>
    </source>
</evidence>
<dbReference type="InterPro" id="IPR036388">
    <property type="entry name" value="WH-like_DNA-bd_sf"/>
</dbReference>
<sequence>MAKAQKSSDTCPMSLGINVLSGKWKLQILSLIHAKKVVRFNELKRNLGCITTKTLTDQLRELEAQGVVQRVVYAQVPPKVEYSLSPIGAQLEKVLKELCEWGKEYQKTLEGG</sequence>
<dbReference type="EMBL" id="CP000767">
    <property type="protein sequence ID" value="EAT99519.2"/>
    <property type="molecule type" value="Genomic_DNA"/>
</dbReference>